<sequence>MIEALGTTLMLAELVDEFLSGPLELWCCEIEKPEADSLIGAIQIATLSIDHRGRRHPHQWRIPLSVLERLRDALIGRAEEIRTKTSFSSLHALVVAECLGIRGAGELLAYDVAFRIGLYLGFEPQKVYLHAGTRTGARRLGLNGAAVSLSELPRELQRLQPCQVENFLCLYANKL</sequence>
<dbReference type="RefSeq" id="WP_368802042.1">
    <property type="nucleotide sequence ID" value="NZ_JAZHFV010000002.1"/>
</dbReference>
<dbReference type="Proteomes" id="UP001559025">
    <property type="component" value="Unassembled WGS sequence"/>
</dbReference>
<organism evidence="1 2">
    <name type="scientific">Neoaquamicrobium sediminum</name>
    <dbReference type="NCBI Taxonomy" id="1849104"/>
    <lineage>
        <taxon>Bacteria</taxon>
        <taxon>Pseudomonadati</taxon>
        <taxon>Pseudomonadota</taxon>
        <taxon>Alphaproteobacteria</taxon>
        <taxon>Hyphomicrobiales</taxon>
        <taxon>Phyllobacteriaceae</taxon>
        <taxon>Neoaquamicrobium</taxon>
    </lineage>
</organism>
<proteinExistence type="predicted"/>
<evidence type="ECO:0000313" key="1">
    <source>
        <dbReference type="EMBL" id="MEX4006754.1"/>
    </source>
</evidence>
<comment type="caution">
    <text evidence="1">The sequence shown here is derived from an EMBL/GenBank/DDBJ whole genome shotgun (WGS) entry which is preliminary data.</text>
</comment>
<accession>A0ABV3WQ18</accession>
<gene>
    <name evidence="1" type="ORF">V1479_05515</name>
</gene>
<reference evidence="1 2" key="1">
    <citation type="submission" date="2024-01" db="EMBL/GenBank/DDBJ databases">
        <title>New evidence supports the origin of RcGTA from prophage.</title>
        <authorList>
            <person name="Xu Y."/>
            <person name="Liu B."/>
            <person name="Chen F."/>
        </authorList>
    </citation>
    <scope>NUCLEOTIDE SEQUENCE [LARGE SCALE GENOMIC DNA]</scope>
    <source>
        <strain evidence="1 2">CBW1107-2</strain>
    </source>
</reference>
<evidence type="ECO:0000313" key="2">
    <source>
        <dbReference type="Proteomes" id="UP001559025"/>
    </source>
</evidence>
<name>A0ABV3WQ18_9HYPH</name>
<protein>
    <submittedName>
        <fullName evidence="1">Uncharacterized protein</fullName>
    </submittedName>
</protein>
<keyword evidence="2" id="KW-1185">Reference proteome</keyword>
<dbReference type="EMBL" id="JAZHFV010000002">
    <property type="protein sequence ID" value="MEX4006754.1"/>
    <property type="molecule type" value="Genomic_DNA"/>
</dbReference>